<evidence type="ECO:0000313" key="11">
    <source>
        <dbReference type="EMBL" id="SEH63878.1"/>
    </source>
</evidence>
<evidence type="ECO:0000256" key="3">
    <source>
        <dbReference type="ARBA" id="ARBA00022695"/>
    </source>
</evidence>
<reference evidence="11 12" key="1">
    <citation type="submission" date="2016-10" db="EMBL/GenBank/DDBJ databases">
        <authorList>
            <person name="de Groot N.N."/>
        </authorList>
    </citation>
    <scope>NUCLEOTIDE SEQUENCE [LARGE SCALE GENOMIC DNA]</scope>
    <source>
        <strain evidence="11 12">YAD2003</strain>
    </source>
</reference>
<keyword evidence="2" id="KW-0808">Transferase</keyword>
<evidence type="ECO:0000259" key="10">
    <source>
        <dbReference type="PROSITE" id="PS50878"/>
    </source>
</evidence>
<dbReference type="InterPro" id="IPR000123">
    <property type="entry name" value="Reverse_transcriptase_msDNA"/>
</dbReference>
<dbReference type="OrthoDB" id="9788687at2"/>
<evidence type="ECO:0000256" key="6">
    <source>
        <dbReference type="ARBA" id="ARBA00022918"/>
    </source>
</evidence>
<sequence>LDNAAPHVGKECVLKLDISHFFDSIDDDKVLFVMKRLGVSITATVLFTHLCTYKEKLPQGAPTSPYIANLVMKQFDEKLGHWCSEYNITYTRYCDDMTFSGDKADIRSANVISKVRRMLYRMGFTINDKKTVFISSSQQQRVTGIVVNEKPTLSRSQKRTLRQEVYYCQKYGAAESINRKGLDISPDKYLHSLLGRIAFALQVEPDNSEMREYFETVKNLI</sequence>
<proteinExistence type="inferred from homology"/>
<evidence type="ECO:0000256" key="7">
    <source>
        <dbReference type="ARBA" id="ARBA00023118"/>
    </source>
</evidence>
<evidence type="ECO:0000256" key="4">
    <source>
        <dbReference type="ARBA" id="ARBA00022723"/>
    </source>
</evidence>
<dbReference type="InterPro" id="IPR043128">
    <property type="entry name" value="Rev_trsase/Diguanyl_cyclase"/>
</dbReference>
<dbReference type="GO" id="GO:0003723">
    <property type="term" value="F:RNA binding"/>
    <property type="evidence" value="ECO:0007669"/>
    <property type="project" value="InterPro"/>
</dbReference>
<evidence type="ECO:0000256" key="8">
    <source>
        <dbReference type="ARBA" id="ARBA00034120"/>
    </source>
</evidence>
<dbReference type="RefSeq" id="WP_074716691.1">
    <property type="nucleotide sequence ID" value="NZ_FNWV01000006.1"/>
</dbReference>
<evidence type="ECO:0000313" key="12">
    <source>
        <dbReference type="Proteomes" id="UP000183190"/>
    </source>
</evidence>
<dbReference type="InterPro" id="IPR000477">
    <property type="entry name" value="RT_dom"/>
</dbReference>
<dbReference type="AlphaFoldDB" id="A0A1H6JX52"/>
<dbReference type="EC" id="2.7.7.49" evidence="1"/>
<dbReference type="PANTHER" id="PTHR34047">
    <property type="entry name" value="NUCLEAR INTRON MATURASE 1, MITOCHONDRIAL-RELATED"/>
    <property type="match status" value="1"/>
</dbReference>
<dbReference type="SUPFAM" id="SSF56672">
    <property type="entry name" value="DNA/RNA polymerases"/>
    <property type="match status" value="1"/>
</dbReference>
<keyword evidence="4" id="KW-0479">Metal-binding</keyword>
<dbReference type="Proteomes" id="UP000183190">
    <property type="component" value="Unassembled WGS sequence"/>
</dbReference>
<feature type="domain" description="Reverse transcriptase" evidence="10">
    <location>
        <begin position="1"/>
        <end position="147"/>
    </location>
</feature>
<dbReference type="GO" id="GO:0051607">
    <property type="term" value="P:defense response to virus"/>
    <property type="evidence" value="ECO:0007669"/>
    <property type="project" value="UniProtKB-KW"/>
</dbReference>
<evidence type="ECO:0000256" key="5">
    <source>
        <dbReference type="ARBA" id="ARBA00022842"/>
    </source>
</evidence>
<dbReference type="Pfam" id="PF00078">
    <property type="entry name" value="RVT_1"/>
    <property type="match status" value="1"/>
</dbReference>
<dbReference type="PRINTS" id="PR00866">
    <property type="entry name" value="RNADNAPOLMS"/>
</dbReference>
<comment type="similarity">
    <text evidence="8">Belongs to the bacterial reverse transcriptase family.</text>
</comment>
<accession>A0A1H6JX52</accession>
<comment type="catalytic activity">
    <reaction evidence="9">
        <text>DNA(n) + a 2'-deoxyribonucleoside 5'-triphosphate = DNA(n+1) + diphosphate</text>
        <dbReference type="Rhea" id="RHEA:22508"/>
        <dbReference type="Rhea" id="RHEA-COMP:17339"/>
        <dbReference type="Rhea" id="RHEA-COMP:17340"/>
        <dbReference type="ChEBI" id="CHEBI:33019"/>
        <dbReference type="ChEBI" id="CHEBI:61560"/>
        <dbReference type="ChEBI" id="CHEBI:173112"/>
        <dbReference type="EC" id="2.7.7.49"/>
    </reaction>
</comment>
<feature type="non-terminal residue" evidence="11">
    <location>
        <position position="1"/>
    </location>
</feature>
<keyword evidence="3" id="KW-0548">Nucleotidyltransferase</keyword>
<dbReference type="InterPro" id="IPR043502">
    <property type="entry name" value="DNA/RNA_pol_sf"/>
</dbReference>
<gene>
    <name evidence="11" type="ORF">SAMN02910265_01852</name>
</gene>
<dbReference type="Gene3D" id="3.30.70.270">
    <property type="match status" value="1"/>
</dbReference>
<evidence type="ECO:0000256" key="2">
    <source>
        <dbReference type="ARBA" id="ARBA00022679"/>
    </source>
</evidence>
<evidence type="ECO:0000256" key="9">
    <source>
        <dbReference type="ARBA" id="ARBA00048173"/>
    </source>
</evidence>
<keyword evidence="6 11" id="KW-0695">RNA-directed DNA polymerase</keyword>
<dbReference type="CDD" id="cd03487">
    <property type="entry name" value="RT_Bac_retron_II"/>
    <property type="match status" value="1"/>
</dbReference>
<dbReference type="EMBL" id="FNWV01000006">
    <property type="protein sequence ID" value="SEH63878.1"/>
    <property type="molecule type" value="Genomic_DNA"/>
</dbReference>
<dbReference type="GO" id="GO:0003964">
    <property type="term" value="F:RNA-directed DNA polymerase activity"/>
    <property type="evidence" value="ECO:0007669"/>
    <property type="project" value="UniProtKB-KW"/>
</dbReference>
<keyword evidence="7" id="KW-0051">Antiviral defense</keyword>
<organism evidence="11 12">
    <name type="scientific">Ruminococcus flavefaciens</name>
    <dbReference type="NCBI Taxonomy" id="1265"/>
    <lineage>
        <taxon>Bacteria</taxon>
        <taxon>Bacillati</taxon>
        <taxon>Bacillota</taxon>
        <taxon>Clostridia</taxon>
        <taxon>Eubacteriales</taxon>
        <taxon>Oscillospiraceae</taxon>
        <taxon>Ruminococcus</taxon>
    </lineage>
</organism>
<name>A0A1H6JX52_RUMFL</name>
<keyword evidence="5" id="KW-0460">Magnesium</keyword>
<protein>
    <recommendedName>
        <fullName evidence="1">RNA-directed DNA polymerase</fullName>
        <ecNumber evidence="1">2.7.7.49</ecNumber>
    </recommendedName>
</protein>
<dbReference type="GO" id="GO:0046872">
    <property type="term" value="F:metal ion binding"/>
    <property type="evidence" value="ECO:0007669"/>
    <property type="project" value="UniProtKB-KW"/>
</dbReference>
<dbReference type="InterPro" id="IPR051083">
    <property type="entry name" value="GrpII_Intron_Splice-Mob/Def"/>
</dbReference>
<dbReference type="PROSITE" id="PS50878">
    <property type="entry name" value="RT_POL"/>
    <property type="match status" value="1"/>
</dbReference>
<dbReference type="PANTHER" id="PTHR34047:SF7">
    <property type="entry name" value="RNA-DIRECTED DNA POLYMERASE"/>
    <property type="match status" value="1"/>
</dbReference>
<evidence type="ECO:0000256" key="1">
    <source>
        <dbReference type="ARBA" id="ARBA00012493"/>
    </source>
</evidence>